<dbReference type="GO" id="GO:0032259">
    <property type="term" value="P:methylation"/>
    <property type="evidence" value="ECO:0007669"/>
    <property type="project" value="UniProtKB-KW"/>
</dbReference>
<accession>A0ABR9WQZ7</accession>
<evidence type="ECO:0000313" key="2">
    <source>
        <dbReference type="EMBL" id="MBE9576225.1"/>
    </source>
</evidence>
<sequence>MNDYRLIFQKRALDYHFAMQNYPHVRFHEFNNLISSLNFSSLNEILDIPSGGGYLKHFLPNHLNVTSTDFSEGFTNNDIKLVSPEKLPFKSNSFDAVFSLSGMHHLKNVPQFVEECLRVIKSDGNLIFADVKKETSIDVFLNQFVNEYNSLGHQGDFFHEDYFEKYPNIQNKIVECKYNEYPFVFNSKEEMILFFKLFFGLDKASGSIIYEGIQNILGIQTTCNRIEVNWGLIQFKLKK</sequence>
<reference evidence="2 3" key="1">
    <citation type="submission" date="2020-10" db="EMBL/GenBank/DDBJ databases">
        <title>The genome sequence of Flavobacterium aquaticum 1Y8A.</title>
        <authorList>
            <person name="Liu Y."/>
        </authorList>
    </citation>
    <scope>NUCLEOTIDE SEQUENCE [LARGE SCALE GENOMIC DNA]</scope>
    <source>
        <strain evidence="2 3">1Y8A</strain>
    </source>
</reference>
<keyword evidence="3" id="KW-1185">Reference proteome</keyword>
<evidence type="ECO:0000313" key="3">
    <source>
        <dbReference type="Proteomes" id="UP000656274"/>
    </source>
</evidence>
<feature type="domain" description="Methyltransferase type 11" evidence="1">
    <location>
        <begin position="46"/>
        <end position="128"/>
    </location>
</feature>
<dbReference type="SUPFAM" id="SSF53335">
    <property type="entry name" value="S-adenosyl-L-methionine-dependent methyltransferases"/>
    <property type="match status" value="1"/>
</dbReference>
<evidence type="ECO:0000259" key="1">
    <source>
        <dbReference type="Pfam" id="PF08241"/>
    </source>
</evidence>
<dbReference type="Pfam" id="PF08241">
    <property type="entry name" value="Methyltransf_11"/>
    <property type="match status" value="1"/>
</dbReference>
<dbReference type="InterPro" id="IPR029063">
    <property type="entry name" value="SAM-dependent_MTases_sf"/>
</dbReference>
<dbReference type="InterPro" id="IPR013216">
    <property type="entry name" value="Methyltransf_11"/>
</dbReference>
<keyword evidence="2" id="KW-0489">Methyltransferase</keyword>
<organism evidence="2 3">
    <name type="scientific">Flavobacterium proteolyticum</name>
    <dbReference type="NCBI Taxonomy" id="2911683"/>
    <lineage>
        <taxon>Bacteria</taxon>
        <taxon>Pseudomonadati</taxon>
        <taxon>Bacteroidota</taxon>
        <taxon>Flavobacteriia</taxon>
        <taxon>Flavobacteriales</taxon>
        <taxon>Flavobacteriaceae</taxon>
        <taxon>Flavobacterium</taxon>
    </lineage>
</organism>
<dbReference type="GO" id="GO:0008168">
    <property type="term" value="F:methyltransferase activity"/>
    <property type="evidence" value="ECO:0007669"/>
    <property type="project" value="UniProtKB-KW"/>
</dbReference>
<proteinExistence type="predicted"/>
<protein>
    <submittedName>
        <fullName evidence="2">Methyltransferase domain-containing protein</fullName>
    </submittedName>
</protein>
<comment type="caution">
    <text evidence="2">The sequence shown here is derived from an EMBL/GenBank/DDBJ whole genome shotgun (WGS) entry which is preliminary data.</text>
</comment>
<dbReference type="Proteomes" id="UP000656274">
    <property type="component" value="Unassembled WGS sequence"/>
</dbReference>
<dbReference type="RefSeq" id="WP_194094682.1">
    <property type="nucleotide sequence ID" value="NZ_JADFTZ010000002.1"/>
</dbReference>
<gene>
    <name evidence="2" type="ORF">IM755_05825</name>
</gene>
<dbReference type="EMBL" id="JADFTZ010000002">
    <property type="protein sequence ID" value="MBE9576225.1"/>
    <property type="molecule type" value="Genomic_DNA"/>
</dbReference>
<dbReference type="Gene3D" id="3.40.50.150">
    <property type="entry name" value="Vaccinia Virus protein VP39"/>
    <property type="match status" value="1"/>
</dbReference>
<dbReference type="CDD" id="cd02440">
    <property type="entry name" value="AdoMet_MTases"/>
    <property type="match status" value="1"/>
</dbReference>
<name>A0ABR9WQZ7_9FLAO</name>
<keyword evidence="2" id="KW-0808">Transferase</keyword>